<dbReference type="Proteomes" id="UP000294498">
    <property type="component" value="Unassembled WGS sequence"/>
</dbReference>
<protein>
    <submittedName>
        <fullName evidence="7">1-aminocyclopropane-1-carboxylate deaminase</fullName>
    </submittedName>
</protein>
<dbReference type="PIRSF" id="PIRSF006278">
    <property type="entry name" value="ACCD_DCysDesulf"/>
    <property type="match status" value="1"/>
</dbReference>
<organism evidence="7 8">
    <name type="scientific">Dinghuibacter silviterrae</name>
    <dbReference type="NCBI Taxonomy" id="1539049"/>
    <lineage>
        <taxon>Bacteria</taxon>
        <taxon>Pseudomonadati</taxon>
        <taxon>Bacteroidota</taxon>
        <taxon>Chitinophagia</taxon>
        <taxon>Chitinophagales</taxon>
        <taxon>Chitinophagaceae</taxon>
        <taxon>Dinghuibacter</taxon>
    </lineage>
</organism>
<dbReference type="Gene3D" id="3.40.50.1100">
    <property type="match status" value="2"/>
</dbReference>
<evidence type="ECO:0000259" key="6">
    <source>
        <dbReference type="Pfam" id="PF00291"/>
    </source>
</evidence>
<dbReference type="InterPro" id="IPR036052">
    <property type="entry name" value="TrpB-like_PALP_sf"/>
</dbReference>
<proteinExistence type="inferred from homology"/>
<dbReference type="AlphaFoldDB" id="A0A4R8DFW9"/>
<evidence type="ECO:0000313" key="8">
    <source>
        <dbReference type="Proteomes" id="UP000294498"/>
    </source>
</evidence>
<accession>A0A4R8DFW9</accession>
<dbReference type="EMBL" id="SODV01000002">
    <property type="protein sequence ID" value="TDW96509.1"/>
    <property type="molecule type" value="Genomic_DNA"/>
</dbReference>
<feature type="active site" description="Nucleophile" evidence="4">
    <location>
        <position position="71"/>
    </location>
</feature>
<keyword evidence="8" id="KW-1185">Reference proteome</keyword>
<feature type="modified residue" description="N6-(pyridoxal phosphate)lysine" evidence="5">
    <location>
        <position position="44"/>
    </location>
</feature>
<dbReference type="PANTHER" id="PTHR43780">
    <property type="entry name" value="1-AMINOCYCLOPROPANE-1-CARBOXYLATE DEAMINASE-RELATED"/>
    <property type="match status" value="1"/>
</dbReference>
<evidence type="ECO:0000256" key="4">
    <source>
        <dbReference type="PIRSR" id="PIRSR006278-1"/>
    </source>
</evidence>
<dbReference type="SUPFAM" id="SSF53686">
    <property type="entry name" value="Tryptophan synthase beta subunit-like PLP-dependent enzymes"/>
    <property type="match status" value="1"/>
</dbReference>
<evidence type="ECO:0000313" key="7">
    <source>
        <dbReference type="EMBL" id="TDW96509.1"/>
    </source>
</evidence>
<feature type="domain" description="Tryptophan synthase beta chain-like PALP" evidence="6">
    <location>
        <begin position="14"/>
        <end position="281"/>
    </location>
</feature>
<evidence type="ECO:0000256" key="5">
    <source>
        <dbReference type="PIRSR" id="PIRSR006278-2"/>
    </source>
</evidence>
<dbReference type="Pfam" id="PF00291">
    <property type="entry name" value="PALP"/>
    <property type="match status" value="1"/>
</dbReference>
<keyword evidence="3 5" id="KW-0663">Pyridoxal phosphate</keyword>
<evidence type="ECO:0000256" key="1">
    <source>
        <dbReference type="ARBA" id="ARBA00001933"/>
    </source>
</evidence>
<dbReference type="RefSeq" id="WP_162852715.1">
    <property type="nucleotide sequence ID" value="NZ_SODV01000002.1"/>
</dbReference>
<evidence type="ECO:0000256" key="2">
    <source>
        <dbReference type="ARBA" id="ARBA00008639"/>
    </source>
</evidence>
<reference evidence="7 8" key="1">
    <citation type="submission" date="2019-03" db="EMBL/GenBank/DDBJ databases">
        <title>Genomic Encyclopedia of Type Strains, Phase IV (KMG-IV): sequencing the most valuable type-strain genomes for metagenomic binning, comparative biology and taxonomic classification.</title>
        <authorList>
            <person name="Goeker M."/>
        </authorList>
    </citation>
    <scope>NUCLEOTIDE SEQUENCE [LARGE SCALE GENOMIC DNA]</scope>
    <source>
        <strain evidence="7 8">DSM 100059</strain>
    </source>
</reference>
<sequence>MYTGDFLRNLLQKPIPLAPLDLGGEVSGAVARLDLLHPVVSGNKLFKLWYYLDRYHREGYESVVTFGGAYSNHLVATAFACSEMGIPCMGVVRGEEPRRWGQTLEDCRALGMQLAFVSREEYRALARTEAGAAARGALVIPEGGAGALGIRGAGLILKAIAEQHTFSHILMAVGTGTTLQGIDRALLPGQRAVGVPVIAVPPEEQAAFAERLGGVGLVHGYSLGGYGKHTPGLLDFMRSFYEQQGVPTDFVYTGKAAFALMDLAHNGYFPRGSRVLFLHTGGLQGNRSLSPGVLGF</sequence>
<dbReference type="GO" id="GO:0019148">
    <property type="term" value="F:D-cysteine desulfhydrase activity"/>
    <property type="evidence" value="ECO:0007669"/>
    <property type="project" value="TreeGrafter"/>
</dbReference>
<gene>
    <name evidence="7" type="ORF">EDB95_4340</name>
</gene>
<comment type="cofactor">
    <cofactor evidence="1">
        <name>pyridoxal 5'-phosphate</name>
        <dbReference type="ChEBI" id="CHEBI:597326"/>
    </cofactor>
</comment>
<dbReference type="InterPro" id="IPR027278">
    <property type="entry name" value="ACCD_DCysDesulf"/>
</dbReference>
<comment type="caution">
    <text evidence="7">The sequence shown here is derived from an EMBL/GenBank/DDBJ whole genome shotgun (WGS) entry which is preliminary data.</text>
</comment>
<evidence type="ECO:0000256" key="3">
    <source>
        <dbReference type="ARBA" id="ARBA00022898"/>
    </source>
</evidence>
<dbReference type="InterPro" id="IPR001926">
    <property type="entry name" value="TrpB-like_PALP"/>
</dbReference>
<comment type="similarity">
    <text evidence="2">Belongs to the ACC deaminase/D-cysteine desulfhydrase family.</text>
</comment>
<name>A0A4R8DFW9_9BACT</name>
<dbReference type="PANTHER" id="PTHR43780:SF2">
    <property type="entry name" value="1-AMINOCYCLOPROPANE-1-CARBOXYLATE DEAMINASE-RELATED"/>
    <property type="match status" value="1"/>
</dbReference>